<feature type="compositionally biased region" description="Low complexity" evidence="8">
    <location>
        <begin position="16"/>
        <end position="28"/>
    </location>
</feature>
<evidence type="ECO:0000256" key="5">
    <source>
        <dbReference type="ARBA" id="ARBA00022840"/>
    </source>
</evidence>
<feature type="compositionally biased region" description="Low complexity" evidence="8">
    <location>
        <begin position="224"/>
        <end position="241"/>
    </location>
</feature>
<feature type="compositionally biased region" description="Basic residues" evidence="8">
    <location>
        <begin position="1"/>
        <end position="13"/>
    </location>
</feature>
<evidence type="ECO:0000256" key="2">
    <source>
        <dbReference type="ARBA" id="ARBA00006168"/>
    </source>
</evidence>
<dbReference type="STRING" id="743788.S8F937"/>
<dbReference type="InterPro" id="IPR027417">
    <property type="entry name" value="P-loop_NTPase"/>
</dbReference>
<dbReference type="SUPFAM" id="SSF52540">
    <property type="entry name" value="P-loop containing nucleoside triphosphate hydrolases"/>
    <property type="match status" value="1"/>
</dbReference>
<evidence type="ECO:0000256" key="6">
    <source>
        <dbReference type="ARBA" id="ARBA00023242"/>
    </source>
</evidence>
<gene>
    <name evidence="9" type="ORF">FOMPIDRAFT_1017881</name>
</gene>
<protein>
    <recommendedName>
        <fullName evidence="11">AAA+ ATPase domain-containing protein</fullName>
    </recommendedName>
</protein>
<keyword evidence="6" id="KW-0539">Nucleus</keyword>
<keyword evidence="4" id="KW-0227">DNA damage</keyword>
<sequence length="710" mass="77309">MSQKAAKSKKRTKPQSTLRSTLSLSALAQTFPPPAKKQKTKAVTSIARPPVFDLTGTQTVPEQASVVSRGKGKARADEKAVAVAAQDTVIEDMNRSDDRLWVDRYEPITEDDLAVNKRKVQDVRQWLLEALTGGPSGKLKKYRRILALTGPAGTGKTATLRVLSRELGFELVEWQNGMDQRFDSDGGWDEEYEGLADKFRNFLARASSCRSVLAMSSSPAAASLQSQSKASTQSSNQSSQSNLRATQSYPQLSASSSSGPTKPVVQSKQQVILLEDLPNILHLGTQAAFHATLEAFAALPDGAPLVLIISDAGLRGEDAEADTGAGWRRSKEAVDVRSVLPPSLLNSPYVTQIGFRPIAPTYLRPALQTLLNKRFPSGGGPSKDVLGLVVDSANGDIRSAVMALHFATPTTAAKGKKRGGGADARALMEVVTRREQSLALFHLLGKLFYNKRKGDPPGTSASAKELQRDRELDARLRKEPPLPAHLQEHARRPSRVDVEVLYADSPIDASLLSLYLHQNYTQYCGDLAECAALADTLSWIDANGAESWHQAHPHRFHTLALGTLHALPSPVQRRGQKPYKPVFFENLRREREAEDGLRDVQEWLMRDVEASGGVWSKRDMALGLGGVLKARDLGGVSLAAAPGTHRLFSKLEFTRASGGLVQLSEEGDEAPKSELEVDEPMIPGGRAVRGDEEPRTRGWLSDDDIEEFSD</sequence>
<comment type="subcellular location">
    <subcellularLocation>
        <location evidence="1">Nucleus</location>
    </subcellularLocation>
</comment>
<dbReference type="GO" id="GO:0006281">
    <property type="term" value="P:DNA repair"/>
    <property type="evidence" value="ECO:0007669"/>
    <property type="project" value="InterPro"/>
</dbReference>
<dbReference type="AlphaFoldDB" id="S8F937"/>
<dbReference type="FunCoup" id="S8F937">
    <property type="interactions" value="500"/>
</dbReference>
<evidence type="ECO:0000256" key="8">
    <source>
        <dbReference type="SAM" id="MobiDB-lite"/>
    </source>
</evidence>
<dbReference type="HOGENOM" id="CLU_018598_1_0_1"/>
<dbReference type="InParanoid" id="S8F937"/>
<keyword evidence="5" id="KW-0067">ATP-binding</keyword>
<dbReference type="InterPro" id="IPR004582">
    <property type="entry name" value="Checkpoint_prot_Rad17_Rad24"/>
</dbReference>
<feature type="compositionally biased region" description="Acidic residues" evidence="8">
    <location>
        <begin position="701"/>
        <end position="710"/>
    </location>
</feature>
<reference evidence="9 10" key="1">
    <citation type="journal article" date="2012" name="Science">
        <title>The Paleozoic origin of enzymatic lignin decomposition reconstructed from 31 fungal genomes.</title>
        <authorList>
            <person name="Floudas D."/>
            <person name="Binder M."/>
            <person name="Riley R."/>
            <person name="Barry K."/>
            <person name="Blanchette R.A."/>
            <person name="Henrissat B."/>
            <person name="Martinez A.T."/>
            <person name="Otillar R."/>
            <person name="Spatafora J.W."/>
            <person name="Yadav J.S."/>
            <person name="Aerts A."/>
            <person name="Benoit I."/>
            <person name="Boyd A."/>
            <person name="Carlson A."/>
            <person name="Copeland A."/>
            <person name="Coutinho P.M."/>
            <person name="de Vries R.P."/>
            <person name="Ferreira P."/>
            <person name="Findley K."/>
            <person name="Foster B."/>
            <person name="Gaskell J."/>
            <person name="Glotzer D."/>
            <person name="Gorecki P."/>
            <person name="Heitman J."/>
            <person name="Hesse C."/>
            <person name="Hori C."/>
            <person name="Igarashi K."/>
            <person name="Jurgens J.A."/>
            <person name="Kallen N."/>
            <person name="Kersten P."/>
            <person name="Kohler A."/>
            <person name="Kuees U."/>
            <person name="Kumar T.K.A."/>
            <person name="Kuo A."/>
            <person name="LaButti K."/>
            <person name="Larrondo L.F."/>
            <person name="Lindquist E."/>
            <person name="Ling A."/>
            <person name="Lombard V."/>
            <person name="Lucas S."/>
            <person name="Lundell T."/>
            <person name="Martin R."/>
            <person name="McLaughlin D.J."/>
            <person name="Morgenstern I."/>
            <person name="Morin E."/>
            <person name="Murat C."/>
            <person name="Nagy L.G."/>
            <person name="Nolan M."/>
            <person name="Ohm R.A."/>
            <person name="Patyshakuliyeva A."/>
            <person name="Rokas A."/>
            <person name="Ruiz-Duenas F.J."/>
            <person name="Sabat G."/>
            <person name="Salamov A."/>
            <person name="Samejima M."/>
            <person name="Schmutz J."/>
            <person name="Slot J.C."/>
            <person name="St John F."/>
            <person name="Stenlid J."/>
            <person name="Sun H."/>
            <person name="Sun S."/>
            <person name="Syed K."/>
            <person name="Tsang A."/>
            <person name="Wiebenga A."/>
            <person name="Young D."/>
            <person name="Pisabarro A."/>
            <person name="Eastwood D.C."/>
            <person name="Martin F."/>
            <person name="Cullen D."/>
            <person name="Grigoriev I.V."/>
            <person name="Hibbett D.S."/>
        </authorList>
    </citation>
    <scope>NUCLEOTIDE SEQUENCE</scope>
    <source>
        <strain evidence="10">FP-58527</strain>
    </source>
</reference>
<evidence type="ECO:0000256" key="3">
    <source>
        <dbReference type="ARBA" id="ARBA00022741"/>
    </source>
</evidence>
<feature type="region of interest" description="Disordered" evidence="8">
    <location>
        <begin position="1"/>
        <end position="43"/>
    </location>
</feature>
<evidence type="ECO:0000256" key="7">
    <source>
        <dbReference type="ARBA" id="ARBA00023306"/>
    </source>
</evidence>
<dbReference type="Proteomes" id="UP000015241">
    <property type="component" value="Unassembled WGS sequence"/>
</dbReference>
<evidence type="ECO:0008006" key="11">
    <source>
        <dbReference type="Google" id="ProtNLM"/>
    </source>
</evidence>
<organism evidence="9 10">
    <name type="scientific">Fomitopsis schrenkii</name>
    <name type="common">Brown rot fungus</name>
    <dbReference type="NCBI Taxonomy" id="2126942"/>
    <lineage>
        <taxon>Eukaryota</taxon>
        <taxon>Fungi</taxon>
        <taxon>Dikarya</taxon>
        <taxon>Basidiomycota</taxon>
        <taxon>Agaricomycotina</taxon>
        <taxon>Agaricomycetes</taxon>
        <taxon>Polyporales</taxon>
        <taxon>Fomitopsis</taxon>
    </lineage>
</organism>
<keyword evidence="10" id="KW-1185">Reference proteome</keyword>
<evidence type="ECO:0000256" key="4">
    <source>
        <dbReference type="ARBA" id="ARBA00022763"/>
    </source>
</evidence>
<dbReference type="GO" id="GO:0003689">
    <property type="term" value="F:DNA clamp loader activity"/>
    <property type="evidence" value="ECO:0007669"/>
    <property type="project" value="TreeGrafter"/>
</dbReference>
<dbReference type="PANTHER" id="PTHR12172:SF0">
    <property type="entry name" value="CELL CYCLE CHECKPOINT PROTEIN RAD17"/>
    <property type="match status" value="1"/>
</dbReference>
<evidence type="ECO:0000313" key="10">
    <source>
        <dbReference type="Proteomes" id="UP000015241"/>
    </source>
</evidence>
<feature type="region of interest" description="Disordered" evidence="8">
    <location>
        <begin position="224"/>
        <end position="263"/>
    </location>
</feature>
<dbReference type="EMBL" id="KE504168">
    <property type="protein sequence ID" value="EPS98165.1"/>
    <property type="molecule type" value="Genomic_DNA"/>
</dbReference>
<evidence type="ECO:0000256" key="1">
    <source>
        <dbReference type="ARBA" id="ARBA00004123"/>
    </source>
</evidence>
<feature type="region of interest" description="Disordered" evidence="8">
    <location>
        <begin position="663"/>
        <end position="710"/>
    </location>
</feature>
<keyword evidence="3" id="KW-0547">Nucleotide-binding</keyword>
<dbReference type="OrthoDB" id="10265971at2759"/>
<accession>S8F937</accession>
<dbReference type="GO" id="GO:0005524">
    <property type="term" value="F:ATP binding"/>
    <property type="evidence" value="ECO:0007669"/>
    <property type="project" value="UniProtKB-KW"/>
</dbReference>
<proteinExistence type="inferred from homology"/>
<evidence type="ECO:0000313" key="9">
    <source>
        <dbReference type="EMBL" id="EPS98165.1"/>
    </source>
</evidence>
<dbReference type="eggNOG" id="KOG1970">
    <property type="taxonomic scope" value="Eukaryota"/>
</dbReference>
<name>S8F937_FOMSC</name>
<dbReference type="GO" id="GO:0033314">
    <property type="term" value="P:mitotic DNA replication checkpoint signaling"/>
    <property type="evidence" value="ECO:0007669"/>
    <property type="project" value="TreeGrafter"/>
</dbReference>
<comment type="similarity">
    <text evidence="2">Belongs to the rad17/RAD24 family.</text>
</comment>
<dbReference type="Gene3D" id="3.40.50.300">
    <property type="entry name" value="P-loop containing nucleotide triphosphate hydrolases"/>
    <property type="match status" value="1"/>
</dbReference>
<feature type="compositionally biased region" description="Polar residues" evidence="8">
    <location>
        <begin position="242"/>
        <end position="252"/>
    </location>
</feature>
<dbReference type="GO" id="GO:0005634">
    <property type="term" value="C:nucleus"/>
    <property type="evidence" value="ECO:0007669"/>
    <property type="project" value="UniProtKB-SubCell"/>
</dbReference>
<dbReference type="PANTHER" id="PTHR12172">
    <property type="entry name" value="CELL CYCLE CHECKPOINT PROTEIN RAD17"/>
    <property type="match status" value="1"/>
</dbReference>
<dbReference type="GO" id="GO:0003682">
    <property type="term" value="F:chromatin binding"/>
    <property type="evidence" value="ECO:0007669"/>
    <property type="project" value="TreeGrafter"/>
</dbReference>
<keyword evidence="7" id="KW-0131">Cell cycle</keyword>
<dbReference type="GO" id="GO:0000077">
    <property type="term" value="P:DNA damage checkpoint signaling"/>
    <property type="evidence" value="ECO:0007669"/>
    <property type="project" value="TreeGrafter"/>
</dbReference>
<dbReference type="Pfam" id="PF03215">
    <property type="entry name" value="Rad17"/>
    <property type="match status" value="1"/>
</dbReference>